<dbReference type="GeneID" id="85441486"/>
<protein>
    <recommendedName>
        <fullName evidence="1">DUF7053 domain-containing protein</fullName>
    </recommendedName>
</protein>
<keyword evidence="3" id="KW-1185">Reference proteome</keyword>
<proteinExistence type="predicted"/>
<dbReference type="InterPro" id="IPR055481">
    <property type="entry name" value="DUF7053"/>
</dbReference>
<feature type="domain" description="DUF7053" evidence="1">
    <location>
        <begin position="140"/>
        <end position="282"/>
    </location>
</feature>
<accession>A0AAD8Q430</accession>
<dbReference type="AlphaFoldDB" id="A0AAD8Q430"/>
<gene>
    <name evidence="2" type="ORF">LY79DRAFT_546614</name>
</gene>
<dbReference type="Pfam" id="PF23155">
    <property type="entry name" value="DUF7053"/>
    <property type="match status" value="1"/>
</dbReference>
<sequence>MLRHPARREHGRGTAGPVRLGLPACVSCMQPVPANQTVLNPKWRNGQPPTRESQRFLYWFDRGKVAVKEGKSRIVQIQQACRFKRRGEDATSISSPNRSLLMLHRQLGSPITHHKKSILILYTKTHQHKTSRSPTTTKMATVVSTPVPAGVDKTAVLATIHNHDLMVKTLCPALISYNLESGSAGIGQSATYSVTDKKPIGQTTYQLTITNLEDGVDTLVNAKPPVGTLIITGKWRLVQESAGLVLREEVDIDANMIMKKMAKGNVEKTHPEQHAALLAEASKA</sequence>
<evidence type="ECO:0000313" key="2">
    <source>
        <dbReference type="EMBL" id="KAK1595507.1"/>
    </source>
</evidence>
<dbReference type="Proteomes" id="UP001230504">
    <property type="component" value="Unassembled WGS sequence"/>
</dbReference>
<comment type="caution">
    <text evidence="2">The sequence shown here is derived from an EMBL/GenBank/DDBJ whole genome shotgun (WGS) entry which is preliminary data.</text>
</comment>
<evidence type="ECO:0000259" key="1">
    <source>
        <dbReference type="Pfam" id="PF23155"/>
    </source>
</evidence>
<evidence type="ECO:0000313" key="3">
    <source>
        <dbReference type="Proteomes" id="UP001230504"/>
    </source>
</evidence>
<reference evidence="2" key="1">
    <citation type="submission" date="2021-06" db="EMBL/GenBank/DDBJ databases">
        <title>Comparative genomics, transcriptomics and evolutionary studies reveal genomic signatures of adaptation to plant cell wall in hemibiotrophic fungi.</title>
        <authorList>
            <consortium name="DOE Joint Genome Institute"/>
            <person name="Baroncelli R."/>
            <person name="Diaz J.F."/>
            <person name="Benocci T."/>
            <person name="Peng M."/>
            <person name="Battaglia E."/>
            <person name="Haridas S."/>
            <person name="Andreopoulos W."/>
            <person name="Labutti K."/>
            <person name="Pangilinan J."/>
            <person name="Floch G.L."/>
            <person name="Makela M.R."/>
            <person name="Henrissat B."/>
            <person name="Grigoriev I.V."/>
            <person name="Crouch J.A."/>
            <person name="De Vries R.P."/>
            <person name="Sukno S.A."/>
            <person name="Thon M.R."/>
        </authorList>
    </citation>
    <scope>NUCLEOTIDE SEQUENCE</scope>
    <source>
        <strain evidence="2">CBS 125086</strain>
    </source>
</reference>
<organism evidence="2 3">
    <name type="scientific">Colletotrichum navitas</name>
    <dbReference type="NCBI Taxonomy" id="681940"/>
    <lineage>
        <taxon>Eukaryota</taxon>
        <taxon>Fungi</taxon>
        <taxon>Dikarya</taxon>
        <taxon>Ascomycota</taxon>
        <taxon>Pezizomycotina</taxon>
        <taxon>Sordariomycetes</taxon>
        <taxon>Hypocreomycetidae</taxon>
        <taxon>Glomerellales</taxon>
        <taxon>Glomerellaceae</taxon>
        <taxon>Colletotrichum</taxon>
        <taxon>Colletotrichum graminicola species complex</taxon>
    </lineage>
</organism>
<dbReference type="RefSeq" id="XP_060416519.1">
    <property type="nucleotide sequence ID" value="XM_060557246.1"/>
</dbReference>
<name>A0AAD8Q430_9PEZI</name>
<dbReference type="EMBL" id="JAHLJV010000015">
    <property type="protein sequence ID" value="KAK1595507.1"/>
    <property type="molecule type" value="Genomic_DNA"/>
</dbReference>